<dbReference type="AlphaFoldDB" id="A0A0E9VWW4"/>
<accession>A0A0E9VWW4</accession>
<sequence length="35" mass="4013">MAFGSKEVFQPTECPYSDGRPRLVWLGNDRKVKSL</sequence>
<reference evidence="1" key="2">
    <citation type="journal article" date="2015" name="Fish Shellfish Immunol.">
        <title>Early steps in the European eel (Anguilla anguilla)-Vibrio vulnificus interaction in the gills: Role of the RtxA13 toxin.</title>
        <authorList>
            <person name="Callol A."/>
            <person name="Pajuelo D."/>
            <person name="Ebbesson L."/>
            <person name="Teles M."/>
            <person name="MacKenzie S."/>
            <person name="Amaro C."/>
        </authorList>
    </citation>
    <scope>NUCLEOTIDE SEQUENCE</scope>
</reference>
<reference evidence="1" key="1">
    <citation type="submission" date="2014-11" db="EMBL/GenBank/DDBJ databases">
        <authorList>
            <person name="Amaro Gonzalez C."/>
        </authorList>
    </citation>
    <scope>NUCLEOTIDE SEQUENCE</scope>
</reference>
<proteinExistence type="predicted"/>
<name>A0A0E9VWW4_ANGAN</name>
<protein>
    <submittedName>
        <fullName evidence="1">Uncharacterized protein</fullName>
    </submittedName>
</protein>
<evidence type="ECO:0000313" key="1">
    <source>
        <dbReference type="EMBL" id="JAH82561.1"/>
    </source>
</evidence>
<dbReference type="EMBL" id="GBXM01026016">
    <property type="protein sequence ID" value="JAH82561.1"/>
    <property type="molecule type" value="Transcribed_RNA"/>
</dbReference>
<organism evidence="1">
    <name type="scientific">Anguilla anguilla</name>
    <name type="common">European freshwater eel</name>
    <name type="synonym">Muraena anguilla</name>
    <dbReference type="NCBI Taxonomy" id="7936"/>
    <lineage>
        <taxon>Eukaryota</taxon>
        <taxon>Metazoa</taxon>
        <taxon>Chordata</taxon>
        <taxon>Craniata</taxon>
        <taxon>Vertebrata</taxon>
        <taxon>Euteleostomi</taxon>
        <taxon>Actinopterygii</taxon>
        <taxon>Neopterygii</taxon>
        <taxon>Teleostei</taxon>
        <taxon>Anguilliformes</taxon>
        <taxon>Anguillidae</taxon>
        <taxon>Anguilla</taxon>
    </lineage>
</organism>